<evidence type="ECO:0000313" key="5">
    <source>
        <dbReference type="Proteomes" id="UP000439983"/>
    </source>
</evidence>
<dbReference type="InterPro" id="IPR006311">
    <property type="entry name" value="TAT_signal"/>
</dbReference>
<dbReference type="SUPFAM" id="SSF53850">
    <property type="entry name" value="Periplasmic binding protein-like II"/>
    <property type="match status" value="1"/>
</dbReference>
<organism evidence="4 5">
    <name type="scientific">Sinorhizobium terangae</name>
    <dbReference type="NCBI Taxonomy" id="110322"/>
    <lineage>
        <taxon>Bacteria</taxon>
        <taxon>Pseudomonadati</taxon>
        <taxon>Pseudomonadota</taxon>
        <taxon>Alphaproteobacteria</taxon>
        <taxon>Hyphomicrobiales</taxon>
        <taxon>Rhizobiaceae</taxon>
        <taxon>Sinorhizobium/Ensifer group</taxon>
        <taxon>Sinorhizobium</taxon>
    </lineage>
</organism>
<dbReference type="PIRSF" id="PIRSF002741">
    <property type="entry name" value="MppA"/>
    <property type="match status" value="1"/>
</dbReference>
<comment type="subcellular location">
    <subcellularLocation>
        <location evidence="1">Periplasm</location>
    </subcellularLocation>
</comment>
<proteinExistence type="inferred from homology"/>
<accession>A0A6N7LJ53</accession>
<evidence type="ECO:0000256" key="2">
    <source>
        <dbReference type="ARBA" id="ARBA00005695"/>
    </source>
</evidence>
<dbReference type="Gene3D" id="3.40.190.10">
    <property type="entry name" value="Periplasmic binding protein-like II"/>
    <property type="match status" value="1"/>
</dbReference>
<dbReference type="Proteomes" id="UP000439983">
    <property type="component" value="Unassembled WGS sequence"/>
</dbReference>
<dbReference type="InterPro" id="IPR030678">
    <property type="entry name" value="Peptide/Ni-bd"/>
</dbReference>
<dbReference type="NCBIfam" id="TIGR01409">
    <property type="entry name" value="TAT_signal_seq"/>
    <property type="match status" value="1"/>
</dbReference>
<name>A0A6N7LJ53_SINTE</name>
<keyword evidence="5" id="KW-1185">Reference proteome</keyword>
<evidence type="ECO:0000256" key="1">
    <source>
        <dbReference type="ARBA" id="ARBA00004418"/>
    </source>
</evidence>
<dbReference type="OrthoDB" id="9801912at2"/>
<sequence length="532" mass="58010">MSKRISSFTINRRHFLGGLSGIVCVTAGASLLPRIASAAVEEGTLKVAIAKAAGDLNPHKYTGLFAVQDLLFEPLFKYAHDGSIEPGLATEWSVEDGGKLLNITLREGVTFHDGAPFDAAALKWNLDRWIGIEANNWMNSSRLFAGLDIVDDHHVRILFREPVLGLLQEFSYVRPVRFLSPHSVGEDGSYKEPIGTGPWRQGSSSNEASLFERYEDYWGDKPAFPKLEVRVLPDSRGRMAALRAGDIDLIGGAFASPLTATEAQTLSAAGVQVVIDPGTTTMVMAFNPDRVDALKDPTVRKAINIGIDRTAISQVLYRGLAASTGNLFSPNVPMSGNRYETPVRDIEAAKALLEEAGWTGEPVRSKNGQQLALELVVSEEQIPGSRSVAEVIQSELMELGIQVTIRSVDHASRHSDIPERKFDLAFFQTFGAPYEPFGTIVGLFLSTYDNGVDGKLFIDAEHLDPLVTAAMSASEDEMGAALQKVYDWLHDNDAIAPLLLVPGIWAHSDRVSGFEGPATEYDMPYEHISLVE</sequence>
<dbReference type="PROSITE" id="PS51318">
    <property type="entry name" value="TAT"/>
    <property type="match status" value="1"/>
</dbReference>
<feature type="domain" description="Solute-binding protein family 5" evidence="3">
    <location>
        <begin position="84"/>
        <end position="447"/>
    </location>
</feature>
<reference evidence="4 5" key="1">
    <citation type="journal article" date="2013" name="Genome Biol.">
        <title>Comparative genomics of the core and accessory genomes of 48 Sinorhizobium strains comprising five genospecies.</title>
        <authorList>
            <person name="Sugawara M."/>
            <person name="Epstein B."/>
            <person name="Badgley B.D."/>
            <person name="Unno T."/>
            <person name="Xu L."/>
            <person name="Reese J."/>
            <person name="Gyaneshwar P."/>
            <person name="Denny R."/>
            <person name="Mudge J."/>
            <person name="Bharti A.K."/>
            <person name="Farmer A.D."/>
            <person name="May G.D."/>
            <person name="Woodward J.E."/>
            <person name="Medigue C."/>
            <person name="Vallenet D."/>
            <person name="Lajus A."/>
            <person name="Rouy Z."/>
            <person name="Martinez-Vaz B."/>
            <person name="Tiffin P."/>
            <person name="Young N.D."/>
            <person name="Sadowsky M.J."/>
        </authorList>
    </citation>
    <scope>NUCLEOTIDE SEQUENCE [LARGE SCALE GENOMIC DNA]</scope>
    <source>
        <strain evidence="4 5">USDA4894</strain>
    </source>
</reference>
<dbReference type="InterPro" id="IPR039424">
    <property type="entry name" value="SBP_5"/>
</dbReference>
<gene>
    <name evidence="4" type="ORF">GHK62_19045</name>
</gene>
<dbReference type="GO" id="GO:1904680">
    <property type="term" value="F:peptide transmembrane transporter activity"/>
    <property type="evidence" value="ECO:0007669"/>
    <property type="project" value="TreeGrafter"/>
</dbReference>
<dbReference type="PANTHER" id="PTHR30290">
    <property type="entry name" value="PERIPLASMIC BINDING COMPONENT OF ABC TRANSPORTER"/>
    <property type="match status" value="1"/>
</dbReference>
<dbReference type="PANTHER" id="PTHR30290:SF37">
    <property type="entry name" value="NICKEL-BINDING PERIPLASMIC PROTEIN"/>
    <property type="match status" value="1"/>
</dbReference>
<protein>
    <submittedName>
        <fullName evidence="4">Twin-arginine translocation signal domain-containing protein</fullName>
    </submittedName>
</protein>
<dbReference type="EMBL" id="WITC01000078">
    <property type="protein sequence ID" value="MQX16774.1"/>
    <property type="molecule type" value="Genomic_DNA"/>
</dbReference>
<comment type="caution">
    <text evidence="4">The sequence shown here is derived from an EMBL/GenBank/DDBJ whole genome shotgun (WGS) entry which is preliminary data.</text>
</comment>
<dbReference type="InterPro" id="IPR000914">
    <property type="entry name" value="SBP_5_dom"/>
</dbReference>
<dbReference type="Gene3D" id="3.10.105.10">
    <property type="entry name" value="Dipeptide-binding Protein, Domain 3"/>
    <property type="match status" value="1"/>
</dbReference>
<dbReference type="GO" id="GO:0043190">
    <property type="term" value="C:ATP-binding cassette (ABC) transporter complex"/>
    <property type="evidence" value="ECO:0007669"/>
    <property type="project" value="InterPro"/>
</dbReference>
<dbReference type="GO" id="GO:0015833">
    <property type="term" value="P:peptide transport"/>
    <property type="evidence" value="ECO:0007669"/>
    <property type="project" value="TreeGrafter"/>
</dbReference>
<evidence type="ECO:0000313" key="4">
    <source>
        <dbReference type="EMBL" id="MQX16774.1"/>
    </source>
</evidence>
<dbReference type="Pfam" id="PF00496">
    <property type="entry name" value="SBP_bac_5"/>
    <property type="match status" value="1"/>
</dbReference>
<evidence type="ECO:0000259" key="3">
    <source>
        <dbReference type="Pfam" id="PF00496"/>
    </source>
</evidence>
<dbReference type="RefSeq" id="WP_153440692.1">
    <property type="nucleotide sequence ID" value="NZ_WITC01000078.1"/>
</dbReference>
<dbReference type="AlphaFoldDB" id="A0A6N7LJ53"/>
<dbReference type="InterPro" id="IPR019546">
    <property type="entry name" value="TAT_signal_bac_arc"/>
</dbReference>
<comment type="similarity">
    <text evidence="2">Belongs to the bacterial solute-binding protein 5 family.</text>
</comment>
<dbReference type="GO" id="GO:0030288">
    <property type="term" value="C:outer membrane-bounded periplasmic space"/>
    <property type="evidence" value="ECO:0007669"/>
    <property type="project" value="TreeGrafter"/>
</dbReference>